<evidence type="ECO:0000313" key="3">
    <source>
        <dbReference type="Proteomes" id="UP000632740"/>
    </source>
</evidence>
<evidence type="ECO:0000313" key="2">
    <source>
        <dbReference type="EMBL" id="GIG20398.1"/>
    </source>
</evidence>
<feature type="transmembrane region" description="Helical" evidence="1">
    <location>
        <begin position="21"/>
        <end position="43"/>
    </location>
</feature>
<organism evidence="2 3">
    <name type="scientific">Cellulomonas chitinilytica</name>
    <dbReference type="NCBI Taxonomy" id="398759"/>
    <lineage>
        <taxon>Bacteria</taxon>
        <taxon>Bacillati</taxon>
        <taxon>Actinomycetota</taxon>
        <taxon>Actinomycetes</taxon>
        <taxon>Micrococcales</taxon>
        <taxon>Cellulomonadaceae</taxon>
        <taxon>Cellulomonas</taxon>
    </lineage>
</organism>
<name>A0A919P1Y5_9CELL</name>
<keyword evidence="1" id="KW-0472">Membrane</keyword>
<accession>A0A919P1Y5</accession>
<gene>
    <name evidence="2" type="ORF">Cch01nite_11220</name>
</gene>
<evidence type="ECO:0000256" key="1">
    <source>
        <dbReference type="SAM" id="Phobius"/>
    </source>
</evidence>
<dbReference type="Proteomes" id="UP000632740">
    <property type="component" value="Unassembled WGS sequence"/>
</dbReference>
<keyword evidence="3" id="KW-1185">Reference proteome</keyword>
<comment type="caution">
    <text evidence="2">The sequence shown here is derived from an EMBL/GenBank/DDBJ whole genome shotgun (WGS) entry which is preliminary data.</text>
</comment>
<reference evidence="2" key="1">
    <citation type="submission" date="2021-01" db="EMBL/GenBank/DDBJ databases">
        <title>Whole genome shotgun sequence of Cellulomonas chitinilytica NBRC 110799.</title>
        <authorList>
            <person name="Komaki H."/>
            <person name="Tamura T."/>
        </authorList>
    </citation>
    <scope>NUCLEOTIDE SEQUENCE</scope>
    <source>
        <strain evidence="2">NBRC 110799</strain>
    </source>
</reference>
<sequence length="111" mass="12319">MTDRLHVTPPTSQSRSFARRVAVGTILSAVLALLLVSLVLVAVLRRDHTEAAFGWVFQAMVVVVGAVLLRPLWRWVLAERPQPDVPARLDEIAEPRAHEGISGKVAPPRRW</sequence>
<keyword evidence="1" id="KW-1133">Transmembrane helix</keyword>
<feature type="transmembrane region" description="Helical" evidence="1">
    <location>
        <begin position="55"/>
        <end position="73"/>
    </location>
</feature>
<dbReference type="AlphaFoldDB" id="A0A919P1Y5"/>
<protein>
    <submittedName>
        <fullName evidence="2">Uncharacterized protein</fullName>
    </submittedName>
</protein>
<keyword evidence="1" id="KW-0812">Transmembrane</keyword>
<proteinExistence type="predicted"/>
<dbReference type="RefSeq" id="WP_203749721.1">
    <property type="nucleotide sequence ID" value="NZ_BONK01000003.1"/>
</dbReference>
<dbReference type="EMBL" id="BONK01000003">
    <property type="protein sequence ID" value="GIG20398.1"/>
    <property type="molecule type" value="Genomic_DNA"/>
</dbReference>